<accession>A0ACB9IBW3</accession>
<name>A0ACB9IBW3_9ASTR</name>
<sequence length="107" mass="12397">MDTRLNRQHHQEDQGKDFDFHMGFVNSEDDDMEAFFATSNTHNQILEAEEVDENLEVAECLMLHARGHTSMVDVHVEELKEAIDVERKAVRVFDLNVAPGVEEYNHQ</sequence>
<reference evidence="2" key="1">
    <citation type="journal article" date="2022" name="Mol. Ecol. Resour.">
        <title>The genomes of chicory, endive, great burdock and yacon provide insights into Asteraceae palaeo-polyploidization history and plant inulin production.</title>
        <authorList>
            <person name="Fan W."/>
            <person name="Wang S."/>
            <person name="Wang H."/>
            <person name="Wang A."/>
            <person name="Jiang F."/>
            <person name="Liu H."/>
            <person name="Zhao H."/>
            <person name="Xu D."/>
            <person name="Zhang Y."/>
        </authorList>
    </citation>
    <scope>NUCLEOTIDE SEQUENCE [LARGE SCALE GENOMIC DNA]</scope>
    <source>
        <strain evidence="2">cv. Yunnan</strain>
    </source>
</reference>
<comment type="caution">
    <text evidence="1">The sequence shown here is derived from an EMBL/GenBank/DDBJ whole genome shotgun (WGS) entry which is preliminary data.</text>
</comment>
<protein>
    <submittedName>
        <fullName evidence="1">Uncharacterized protein</fullName>
    </submittedName>
</protein>
<gene>
    <name evidence="1" type="ORF">L1987_26712</name>
</gene>
<reference evidence="1 2" key="2">
    <citation type="journal article" date="2022" name="Mol. Ecol. Resour.">
        <title>The genomes of chicory, endive, great burdock and yacon provide insights into Asteraceae paleo-polyploidization history and plant inulin production.</title>
        <authorList>
            <person name="Fan W."/>
            <person name="Wang S."/>
            <person name="Wang H."/>
            <person name="Wang A."/>
            <person name="Jiang F."/>
            <person name="Liu H."/>
            <person name="Zhao H."/>
            <person name="Xu D."/>
            <person name="Zhang Y."/>
        </authorList>
    </citation>
    <scope>NUCLEOTIDE SEQUENCE [LARGE SCALE GENOMIC DNA]</scope>
    <source>
        <strain evidence="2">cv. Yunnan</strain>
        <tissue evidence="1">Leaves</tissue>
    </source>
</reference>
<evidence type="ECO:0000313" key="1">
    <source>
        <dbReference type="EMBL" id="KAI3804860.1"/>
    </source>
</evidence>
<evidence type="ECO:0000313" key="2">
    <source>
        <dbReference type="Proteomes" id="UP001056120"/>
    </source>
</evidence>
<dbReference type="Proteomes" id="UP001056120">
    <property type="component" value="Linkage Group LG09"/>
</dbReference>
<organism evidence="1 2">
    <name type="scientific">Smallanthus sonchifolius</name>
    <dbReference type="NCBI Taxonomy" id="185202"/>
    <lineage>
        <taxon>Eukaryota</taxon>
        <taxon>Viridiplantae</taxon>
        <taxon>Streptophyta</taxon>
        <taxon>Embryophyta</taxon>
        <taxon>Tracheophyta</taxon>
        <taxon>Spermatophyta</taxon>
        <taxon>Magnoliopsida</taxon>
        <taxon>eudicotyledons</taxon>
        <taxon>Gunneridae</taxon>
        <taxon>Pentapetalae</taxon>
        <taxon>asterids</taxon>
        <taxon>campanulids</taxon>
        <taxon>Asterales</taxon>
        <taxon>Asteraceae</taxon>
        <taxon>Asteroideae</taxon>
        <taxon>Heliantheae alliance</taxon>
        <taxon>Millerieae</taxon>
        <taxon>Smallanthus</taxon>
    </lineage>
</organism>
<dbReference type="EMBL" id="CM042026">
    <property type="protein sequence ID" value="KAI3804860.1"/>
    <property type="molecule type" value="Genomic_DNA"/>
</dbReference>
<proteinExistence type="predicted"/>
<keyword evidence="2" id="KW-1185">Reference proteome</keyword>